<comment type="caution">
    <text evidence="2">The sequence shown here is derived from an EMBL/GenBank/DDBJ whole genome shotgun (WGS) entry which is preliminary data.</text>
</comment>
<protein>
    <submittedName>
        <fullName evidence="2">Transcriptional regulator</fullName>
    </submittedName>
</protein>
<dbReference type="SUPFAM" id="SSF50475">
    <property type="entry name" value="FMN-binding split barrel"/>
    <property type="match status" value="1"/>
</dbReference>
<accession>A0A7X0MP11</accession>
<evidence type="ECO:0000313" key="1">
    <source>
        <dbReference type="EMBL" id="MBB5726662.1"/>
    </source>
</evidence>
<dbReference type="Pfam" id="PF04299">
    <property type="entry name" value="FMN_bind_2"/>
    <property type="match status" value="1"/>
</dbReference>
<dbReference type="Proteomes" id="UP000522313">
    <property type="component" value="Unassembled WGS sequence"/>
</dbReference>
<dbReference type="InterPro" id="IPR007396">
    <property type="entry name" value="TR_PAI2-type"/>
</dbReference>
<evidence type="ECO:0000313" key="3">
    <source>
        <dbReference type="Proteomes" id="UP000522313"/>
    </source>
</evidence>
<organism evidence="2 3">
    <name type="scientific">Sphingomonas endophytica</name>
    <dbReference type="NCBI Taxonomy" id="869719"/>
    <lineage>
        <taxon>Bacteria</taxon>
        <taxon>Pseudomonadati</taxon>
        <taxon>Pseudomonadota</taxon>
        <taxon>Alphaproteobacteria</taxon>
        <taxon>Sphingomonadales</taxon>
        <taxon>Sphingomonadaceae</taxon>
        <taxon>Sphingomonas</taxon>
    </lineage>
</organism>
<reference evidence="2 3" key="2">
    <citation type="submission" date="2020-08" db="EMBL/GenBank/DDBJ databases">
        <title>The Agave Microbiome: Exploring the role of microbial communities in plant adaptations to desert environments.</title>
        <authorList>
            <person name="Partida-Martinez L.P."/>
        </authorList>
    </citation>
    <scope>NUCLEOTIDE SEQUENCE [LARGE SCALE GENOMIC DNA]</scope>
    <source>
        <strain evidence="2 3">AS3.13</strain>
    </source>
</reference>
<evidence type="ECO:0000313" key="2">
    <source>
        <dbReference type="EMBL" id="MBB6504560.1"/>
    </source>
</evidence>
<gene>
    <name evidence="2" type="ORF">F4693_001533</name>
    <name evidence="1" type="ORF">FHS97_002605</name>
</gene>
<dbReference type="PANTHER" id="PTHR35802:SF1">
    <property type="entry name" value="PROTEASE SYNTHASE AND SPORULATION PROTEIN PAI 2"/>
    <property type="match status" value="1"/>
</dbReference>
<reference evidence="2 3" key="3">
    <citation type="submission" date="2020-08" db="EMBL/GenBank/DDBJ databases">
        <authorList>
            <person name="Partida-Martinez L."/>
            <person name="Huntemann M."/>
            <person name="Clum A."/>
            <person name="Wang J."/>
            <person name="Palaniappan K."/>
            <person name="Ritter S."/>
            <person name="Chen I.-M."/>
            <person name="Stamatis D."/>
            <person name="Reddy T."/>
            <person name="O'Malley R."/>
            <person name="Daum C."/>
            <person name="Shapiro N."/>
            <person name="Ivanova N."/>
            <person name="Kyrpides N."/>
            <person name="Woyke T."/>
        </authorList>
    </citation>
    <scope>NUCLEOTIDE SEQUENCE [LARGE SCALE GENOMIC DNA]</scope>
    <source>
        <strain evidence="2 3">AS3.13</strain>
    </source>
</reference>
<dbReference type="EMBL" id="JACHBT010000007">
    <property type="protein sequence ID" value="MBB6504560.1"/>
    <property type="molecule type" value="Genomic_DNA"/>
</dbReference>
<keyword evidence="4" id="KW-1185">Reference proteome</keyword>
<name>A0A7X0MP11_9SPHN</name>
<proteinExistence type="predicted"/>
<sequence>MSFVPRTPGEIAALIRDHPLAWVTSRDLDATLLPLIVEGDAHGTPVALVGHYPRRNPQVAAFARDPRALILFTGPQGYVSPTLVSNPTWGATWNYAALRIVATLTFVPDETEDALRRLAARLEPTGGWRPEQMGERFDQLARHVVAFRAQILSCEPQFKLGQDERVATFAEIVAGHPDPALVMAMLRNRPHDHD</sequence>
<dbReference type="RefSeq" id="WP_184038374.1">
    <property type="nucleotide sequence ID" value="NZ_BAABAR010000019.1"/>
</dbReference>
<dbReference type="Proteomes" id="UP000560131">
    <property type="component" value="Unassembled WGS sequence"/>
</dbReference>
<dbReference type="InterPro" id="IPR012349">
    <property type="entry name" value="Split_barrel_FMN-bd"/>
</dbReference>
<dbReference type="Gene3D" id="2.30.110.10">
    <property type="entry name" value="Electron Transport, Fmn-binding Protein, Chain A"/>
    <property type="match status" value="1"/>
</dbReference>
<dbReference type="PANTHER" id="PTHR35802">
    <property type="entry name" value="PROTEASE SYNTHASE AND SPORULATION PROTEIN PAI 2"/>
    <property type="match status" value="1"/>
</dbReference>
<evidence type="ECO:0000313" key="4">
    <source>
        <dbReference type="Proteomes" id="UP000560131"/>
    </source>
</evidence>
<dbReference type="EMBL" id="JACIJN010000008">
    <property type="protein sequence ID" value="MBB5726662.1"/>
    <property type="molecule type" value="Genomic_DNA"/>
</dbReference>
<reference evidence="1 4" key="1">
    <citation type="submission" date="2020-08" db="EMBL/GenBank/DDBJ databases">
        <title>Genomic Encyclopedia of Type Strains, Phase IV (KMG-IV): sequencing the most valuable type-strain genomes for metagenomic binning, comparative biology and taxonomic classification.</title>
        <authorList>
            <person name="Goeker M."/>
        </authorList>
    </citation>
    <scope>NUCLEOTIDE SEQUENCE [LARGE SCALE GENOMIC DNA]</scope>
    <source>
        <strain evidence="1 4">DSM 101535</strain>
    </source>
</reference>
<dbReference type="AlphaFoldDB" id="A0A7X0MP11"/>